<keyword evidence="3" id="KW-1185">Reference proteome</keyword>
<evidence type="ECO:0000313" key="2">
    <source>
        <dbReference type="EMBL" id="KAL2610239.1"/>
    </source>
</evidence>
<organism evidence="2 3">
    <name type="scientific">Riccia fluitans</name>
    <dbReference type="NCBI Taxonomy" id="41844"/>
    <lineage>
        <taxon>Eukaryota</taxon>
        <taxon>Viridiplantae</taxon>
        <taxon>Streptophyta</taxon>
        <taxon>Embryophyta</taxon>
        <taxon>Marchantiophyta</taxon>
        <taxon>Marchantiopsida</taxon>
        <taxon>Marchantiidae</taxon>
        <taxon>Marchantiales</taxon>
        <taxon>Ricciaceae</taxon>
        <taxon>Riccia</taxon>
    </lineage>
</organism>
<dbReference type="AlphaFoldDB" id="A0ABD1XMR8"/>
<proteinExistence type="predicted"/>
<feature type="compositionally biased region" description="Basic and acidic residues" evidence="1">
    <location>
        <begin position="9"/>
        <end position="19"/>
    </location>
</feature>
<dbReference type="EMBL" id="JBHFFA010000008">
    <property type="protein sequence ID" value="KAL2610239.1"/>
    <property type="molecule type" value="Genomic_DNA"/>
</dbReference>
<reference evidence="2 3" key="1">
    <citation type="submission" date="2024-09" db="EMBL/GenBank/DDBJ databases">
        <title>Chromosome-scale assembly of Riccia fluitans.</title>
        <authorList>
            <person name="Paukszto L."/>
            <person name="Sawicki J."/>
            <person name="Karawczyk K."/>
            <person name="Piernik-Szablinska J."/>
            <person name="Szczecinska M."/>
            <person name="Mazdziarz M."/>
        </authorList>
    </citation>
    <scope>NUCLEOTIDE SEQUENCE [LARGE SCALE GENOMIC DNA]</scope>
    <source>
        <strain evidence="2">Rf_01</strain>
        <tissue evidence="2">Aerial parts of the thallus</tissue>
    </source>
</reference>
<name>A0ABD1XMR8_9MARC</name>
<evidence type="ECO:0000256" key="1">
    <source>
        <dbReference type="SAM" id="MobiDB-lite"/>
    </source>
</evidence>
<feature type="region of interest" description="Disordered" evidence="1">
    <location>
        <begin position="1"/>
        <end position="30"/>
    </location>
</feature>
<sequence length="140" mass="15448">MLLSSLTSAHEHEGQSEHVHWKRPKPKDPVVSNEKAIVNNLSDLQLKMSLCMAPGCPRKSAQVHFIIGPKAVSVLDLPDWKYLTIADAITGRQLTRTLWFGQFDGSNSANILSVLQKSPSVTQVWFSDKSGNDVLLGVLQ</sequence>
<gene>
    <name evidence="2" type="ORF">R1flu_028812</name>
</gene>
<comment type="caution">
    <text evidence="2">The sequence shown here is derived from an EMBL/GenBank/DDBJ whole genome shotgun (WGS) entry which is preliminary data.</text>
</comment>
<protein>
    <submittedName>
        <fullName evidence="2">Uncharacterized protein</fullName>
    </submittedName>
</protein>
<evidence type="ECO:0000313" key="3">
    <source>
        <dbReference type="Proteomes" id="UP001605036"/>
    </source>
</evidence>
<accession>A0ABD1XMR8</accession>
<dbReference type="Proteomes" id="UP001605036">
    <property type="component" value="Unassembled WGS sequence"/>
</dbReference>